<comment type="caution">
    <text evidence="1">The sequence shown here is derived from an EMBL/GenBank/DDBJ whole genome shotgun (WGS) entry which is preliminary data.</text>
</comment>
<sequence>MSNLTTLLLRHVPKPNSFLILLCLTIGLVNVDQAQAKTPQQLAQTNTTTTIPADLRNLLAQVDAAASQRNVKGVLQFYANNFTHGDGLNLQTMEKALISLWQRYPQLKYNTQVQSWKSEGNAIIADTVTNITGSPSPKSNNLAMNASITSRQRIVGGKIVRQDIISERTQLTSGNKPPQIELKLPTQVKVGQQYNFDAIVQEPLGEDYILGAALEEPIQANKYLNPTPVELELLTSGGLFKEGRAPATPGNQWVSAVIMRGDGMTMITQRMQVVSK</sequence>
<dbReference type="Proteomes" id="UP000629098">
    <property type="component" value="Unassembled WGS sequence"/>
</dbReference>
<gene>
    <name evidence="1" type="ORF">ICL16_31570</name>
</gene>
<keyword evidence="2" id="KW-1185">Reference proteome</keyword>
<dbReference type="EMBL" id="JACXAE010000095">
    <property type="protein sequence ID" value="MBD2776474.1"/>
    <property type="molecule type" value="Genomic_DNA"/>
</dbReference>
<name>A0A8J7C823_9CYAN</name>
<dbReference type="RefSeq" id="WP_190835545.1">
    <property type="nucleotide sequence ID" value="NZ_CAWPPI010000095.1"/>
</dbReference>
<dbReference type="InterPro" id="IPR032710">
    <property type="entry name" value="NTF2-like_dom_sf"/>
</dbReference>
<accession>A0A8J7C823</accession>
<evidence type="ECO:0000313" key="2">
    <source>
        <dbReference type="Proteomes" id="UP000629098"/>
    </source>
</evidence>
<dbReference type="SUPFAM" id="SSF54427">
    <property type="entry name" value="NTF2-like"/>
    <property type="match status" value="1"/>
</dbReference>
<protein>
    <submittedName>
        <fullName evidence="1">Nuclear transport factor 2 family protein</fullName>
    </submittedName>
</protein>
<proteinExistence type="predicted"/>
<reference evidence="1" key="1">
    <citation type="submission" date="2020-09" db="EMBL/GenBank/DDBJ databases">
        <title>Iningainema tapete sp. nov. (Scytonemataceae, Cyanobacteria) from greenhouses in central Florida (USA) produces two types of nodularin with biosynthetic potential for microcystin-LR and anabaenopeptins.</title>
        <authorList>
            <person name="Berthold D.E."/>
            <person name="Lefler F.W."/>
            <person name="Huang I.-S."/>
            <person name="Abdulla H."/>
            <person name="Zimba P.V."/>
            <person name="Laughinghouse H.D. IV."/>
        </authorList>
    </citation>
    <scope>NUCLEOTIDE SEQUENCE</scope>
    <source>
        <strain evidence="1">BLCCT55</strain>
    </source>
</reference>
<organism evidence="1 2">
    <name type="scientific">Iningainema tapete BLCC-T55</name>
    <dbReference type="NCBI Taxonomy" id="2748662"/>
    <lineage>
        <taxon>Bacteria</taxon>
        <taxon>Bacillati</taxon>
        <taxon>Cyanobacteriota</taxon>
        <taxon>Cyanophyceae</taxon>
        <taxon>Nostocales</taxon>
        <taxon>Scytonemataceae</taxon>
        <taxon>Iningainema tapete</taxon>
    </lineage>
</organism>
<dbReference type="AlphaFoldDB" id="A0A8J7C823"/>
<evidence type="ECO:0000313" key="1">
    <source>
        <dbReference type="EMBL" id="MBD2776474.1"/>
    </source>
</evidence>